<keyword evidence="2" id="KW-0946">Virion</keyword>
<keyword evidence="2" id="KW-0167">Capsid protein</keyword>
<evidence type="ECO:0000313" key="3">
    <source>
        <dbReference type="Proteomes" id="UP000029267"/>
    </source>
</evidence>
<organism evidence="2 3">
    <name type="scientific">Geobacillus icigianus</name>
    <dbReference type="NCBI Taxonomy" id="1430331"/>
    <lineage>
        <taxon>Bacteria</taxon>
        <taxon>Bacillati</taxon>
        <taxon>Bacillota</taxon>
        <taxon>Bacilli</taxon>
        <taxon>Bacillales</taxon>
        <taxon>Anoxybacillaceae</taxon>
        <taxon>Geobacillus</taxon>
    </lineage>
</organism>
<feature type="domain" description="Spore coat protein X/V" evidence="1">
    <location>
        <begin position="45"/>
        <end position="97"/>
    </location>
</feature>
<proteinExistence type="predicted"/>
<keyword evidence="3" id="KW-1185">Reference proteome</keyword>
<dbReference type="Pfam" id="PF07552">
    <property type="entry name" value="Coat_X"/>
    <property type="match status" value="2"/>
</dbReference>
<evidence type="ECO:0000313" key="2">
    <source>
        <dbReference type="EMBL" id="MEB3749220.1"/>
    </source>
</evidence>
<feature type="domain" description="Spore coat protein X/V" evidence="1">
    <location>
        <begin position="104"/>
        <end position="161"/>
    </location>
</feature>
<gene>
    <name evidence="2" type="ORF">EP10_000059</name>
</gene>
<sequence length="162" mass="18064">MSHVMYNRAYPLMETTVHEPRRWCATDPTMTHPVFNCEDATTGADAEQKAAEYQLSEEWIYIKDSCEVKVSTTDTKAAVNLQVALQLAIIVLLQISIADSEVAEEVAAELLQAVKVKQVSRQKTVIENSRNVTVETTDTQAAINIQIMLQLLLALLVFVDIL</sequence>
<reference evidence="2 3" key="1">
    <citation type="journal article" date="2014" name="Genome Announc.">
        <title>Draft Genome Sequence of Geobacillus icigianus Strain G1w1T Isolated from Hot Springs in the Valley of Geysers, Kamchatka (Russian Federation).</title>
        <authorList>
            <person name="Bryanskaya A.V."/>
            <person name="Rozanov A.S."/>
            <person name="Logacheva M.D."/>
            <person name="Kotenko A.V."/>
            <person name="Peltek S.E."/>
        </authorList>
    </citation>
    <scope>NUCLEOTIDE SEQUENCE [LARGE SCALE GENOMIC DNA]</scope>
    <source>
        <strain evidence="2 3">G1w1</strain>
    </source>
</reference>
<dbReference type="InterPro" id="IPR011428">
    <property type="entry name" value="Spore_coat_X/V"/>
</dbReference>
<evidence type="ECO:0000259" key="1">
    <source>
        <dbReference type="Pfam" id="PF07552"/>
    </source>
</evidence>
<accession>A0ABU6BBN4</accession>
<comment type="caution">
    <text evidence="2">The sequence shown here is derived from an EMBL/GenBank/DDBJ whole genome shotgun (WGS) entry which is preliminary data.</text>
</comment>
<name>A0ABU6BBN4_9BACL</name>
<dbReference type="EMBL" id="JPYA02000001">
    <property type="protein sequence ID" value="MEB3749220.1"/>
    <property type="molecule type" value="Genomic_DNA"/>
</dbReference>
<protein>
    <submittedName>
        <fullName evidence="2">Spore coat protein X</fullName>
    </submittedName>
</protein>
<dbReference type="Proteomes" id="UP000029267">
    <property type="component" value="Unassembled WGS sequence"/>
</dbReference>